<evidence type="ECO:0000259" key="1">
    <source>
        <dbReference type="Pfam" id="PF11738"/>
    </source>
</evidence>
<dbReference type="Gene3D" id="3.30.565.40">
    <property type="entry name" value="Fervidobacterium nodosum Rt17-B1 like"/>
    <property type="match status" value="1"/>
</dbReference>
<sequence length="389" mass="44573">MIKLFYMKRILLFSFVTVWISSVFTFCATRTYSSENGVYVGDTLVKSGNRFVGVSFGDGGAVAEVSSLEQAMLITVCNNVPVDTCVIIDNYNDIWAEGENIYVMFGVDTLCFNAWKLPREVNMMNCFVANRGWKNHRFSHTFNISDAACDCDFFFQAYLPSEIPAWTKRTMKDIMANDIATLFSDDKDRTDVLRRIDVGAKTPKQIAAHYAKEHERLYRKEFDVADEEGKKWGPKYDYLFKMNPAYECGGRYITYRFYTYRYTMGAHGYMEEYYLTFDKVAGRLLGAEDIIEPKNFDFVIESLEKKICNHKRRNGETDSNASADLASLGSDFSTVLKESVKGRIYPRPALTENGLVFSYQPYENGAFAEGIIHFVIPYSEIANILKIER</sequence>
<protein>
    <submittedName>
        <fullName evidence="2">DUF3298 domain-containing protein</fullName>
    </submittedName>
</protein>
<dbReference type="InterPro" id="IPR021729">
    <property type="entry name" value="DUF3298"/>
</dbReference>
<dbReference type="EMBL" id="SRZA01000029">
    <property type="protein sequence ID" value="TGY02535.1"/>
    <property type="molecule type" value="Genomic_DNA"/>
</dbReference>
<dbReference type="AlphaFoldDB" id="A0A4S2ANI7"/>
<accession>A0A4S2ANI7</accession>
<comment type="caution">
    <text evidence="2">The sequence shown here is derived from an EMBL/GenBank/DDBJ whole genome shotgun (WGS) entry which is preliminary data.</text>
</comment>
<dbReference type="Gene3D" id="3.90.640.20">
    <property type="entry name" value="Heat-shock cognate protein, ATPase"/>
    <property type="match status" value="1"/>
</dbReference>
<evidence type="ECO:0000313" key="2">
    <source>
        <dbReference type="EMBL" id="TGY02535.1"/>
    </source>
</evidence>
<name>A0A4S2ANI7_9BACE</name>
<organism evidence="2 3">
    <name type="scientific">Bacteroides acidifaciens</name>
    <dbReference type="NCBI Taxonomy" id="85831"/>
    <lineage>
        <taxon>Bacteria</taxon>
        <taxon>Pseudomonadati</taxon>
        <taxon>Bacteroidota</taxon>
        <taxon>Bacteroidia</taxon>
        <taxon>Bacteroidales</taxon>
        <taxon>Bacteroidaceae</taxon>
        <taxon>Bacteroides</taxon>
    </lineage>
</organism>
<dbReference type="Pfam" id="PF11738">
    <property type="entry name" value="DUF3298"/>
    <property type="match status" value="1"/>
</dbReference>
<feature type="domain" description="DUF3298" evidence="1">
    <location>
        <begin position="331"/>
        <end position="379"/>
    </location>
</feature>
<evidence type="ECO:0000313" key="3">
    <source>
        <dbReference type="Proteomes" id="UP000305751"/>
    </source>
</evidence>
<reference evidence="2 3" key="1">
    <citation type="submission" date="2019-04" db="EMBL/GenBank/DDBJ databases">
        <title>Microbes associate with the intestines of laboratory mice.</title>
        <authorList>
            <person name="Navarre W."/>
            <person name="Wong E."/>
            <person name="Huang K."/>
            <person name="Tropini C."/>
            <person name="Ng K."/>
            <person name="Yu B."/>
        </authorList>
    </citation>
    <scope>NUCLEOTIDE SEQUENCE [LARGE SCALE GENOMIC DNA]</scope>
    <source>
        <strain evidence="2 3">NM70_E10</strain>
    </source>
</reference>
<proteinExistence type="predicted"/>
<keyword evidence="3" id="KW-1185">Reference proteome</keyword>
<dbReference type="InterPro" id="IPR037126">
    <property type="entry name" value="PdaC/RsiV-like_sf"/>
</dbReference>
<gene>
    <name evidence="2" type="ORF">E5356_10555</name>
</gene>
<dbReference type="Proteomes" id="UP000305751">
    <property type="component" value="Unassembled WGS sequence"/>
</dbReference>